<accession>A0A6P4YQ77</accession>
<feature type="transmembrane region" description="Helical" evidence="7">
    <location>
        <begin position="260"/>
        <end position="281"/>
    </location>
</feature>
<evidence type="ECO:0000313" key="10">
    <source>
        <dbReference type="RefSeq" id="XP_019631615.1"/>
    </source>
</evidence>
<keyword evidence="9" id="KW-1185">Reference proteome</keyword>
<dbReference type="Proteomes" id="UP000515135">
    <property type="component" value="Unplaced"/>
</dbReference>
<dbReference type="PRINTS" id="PR00237">
    <property type="entry name" value="GPCRRHODOPSN"/>
</dbReference>
<reference evidence="10" key="1">
    <citation type="submission" date="2025-08" db="UniProtKB">
        <authorList>
            <consortium name="RefSeq"/>
        </authorList>
    </citation>
    <scope>IDENTIFICATION</scope>
    <source>
        <tissue evidence="10">Gonad</tissue>
    </source>
</reference>
<evidence type="ECO:0000256" key="5">
    <source>
        <dbReference type="ARBA" id="ARBA00023136"/>
    </source>
</evidence>
<dbReference type="PROSITE" id="PS00237">
    <property type="entry name" value="G_PROTEIN_RECEP_F1_1"/>
    <property type="match status" value="1"/>
</dbReference>
<dbReference type="PANTHER" id="PTHR22750">
    <property type="entry name" value="G-PROTEIN COUPLED RECEPTOR"/>
    <property type="match status" value="1"/>
</dbReference>
<dbReference type="GeneID" id="109475456"/>
<keyword evidence="6" id="KW-0807">Transducer</keyword>
<keyword evidence="4 7" id="KW-1133">Transmembrane helix</keyword>
<feature type="transmembrane region" description="Helical" evidence="7">
    <location>
        <begin position="301"/>
        <end position="324"/>
    </location>
</feature>
<evidence type="ECO:0000256" key="1">
    <source>
        <dbReference type="ARBA" id="ARBA00004651"/>
    </source>
</evidence>
<dbReference type="KEGG" id="bbel:109475456"/>
<protein>
    <submittedName>
        <fullName evidence="10">Melanocyte-stimulating hormone receptor-like</fullName>
    </submittedName>
</protein>
<dbReference type="Pfam" id="PF00001">
    <property type="entry name" value="7tm_1"/>
    <property type="match status" value="1"/>
</dbReference>
<feature type="transmembrane region" description="Helical" evidence="7">
    <location>
        <begin position="165"/>
        <end position="187"/>
    </location>
</feature>
<feature type="domain" description="G-protein coupled receptors family 1 profile" evidence="8">
    <location>
        <begin position="69"/>
        <end position="322"/>
    </location>
</feature>
<keyword evidence="6" id="KW-0297">G-protein coupled receptor</keyword>
<name>A0A6P4YQ77_BRABE</name>
<evidence type="ECO:0000256" key="3">
    <source>
        <dbReference type="ARBA" id="ARBA00022692"/>
    </source>
</evidence>
<comment type="subcellular location">
    <subcellularLocation>
        <location evidence="1">Cell membrane</location>
        <topology evidence="1">Multi-pass membrane protein</topology>
    </subcellularLocation>
</comment>
<evidence type="ECO:0000256" key="2">
    <source>
        <dbReference type="ARBA" id="ARBA00022475"/>
    </source>
</evidence>
<evidence type="ECO:0000256" key="6">
    <source>
        <dbReference type="RuleBase" id="RU000688"/>
    </source>
</evidence>
<feature type="transmembrane region" description="Helical" evidence="7">
    <location>
        <begin position="207"/>
        <end position="233"/>
    </location>
</feature>
<dbReference type="InterPro" id="IPR017452">
    <property type="entry name" value="GPCR_Rhodpsn_7TM"/>
</dbReference>
<dbReference type="GO" id="GO:0004930">
    <property type="term" value="F:G protein-coupled receptor activity"/>
    <property type="evidence" value="ECO:0007669"/>
    <property type="project" value="UniProtKB-KW"/>
</dbReference>
<proteinExistence type="inferred from homology"/>
<dbReference type="PROSITE" id="PS50262">
    <property type="entry name" value="G_PROTEIN_RECEP_F1_2"/>
    <property type="match status" value="1"/>
</dbReference>
<keyword evidence="3 6" id="KW-0812">Transmembrane</keyword>
<dbReference type="GO" id="GO:0005886">
    <property type="term" value="C:plasma membrane"/>
    <property type="evidence" value="ECO:0007669"/>
    <property type="project" value="UniProtKB-SubCell"/>
</dbReference>
<evidence type="ECO:0000313" key="9">
    <source>
        <dbReference type="Proteomes" id="UP000515135"/>
    </source>
</evidence>
<organism evidence="9 10">
    <name type="scientific">Branchiostoma belcheri</name>
    <name type="common">Amphioxus</name>
    <dbReference type="NCBI Taxonomy" id="7741"/>
    <lineage>
        <taxon>Eukaryota</taxon>
        <taxon>Metazoa</taxon>
        <taxon>Chordata</taxon>
        <taxon>Cephalochordata</taxon>
        <taxon>Leptocardii</taxon>
        <taxon>Amphioxiformes</taxon>
        <taxon>Branchiostomatidae</taxon>
        <taxon>Branchiostoma</taxon>
    </lineage>
</organism>
<sequence>MMENSTKTAAEEPSINLFQCMILLSYNLTGDAVFAKSLARCKEVGFQEAVGGPGFRIVTILFGLAIIVPNLLIVFGIVRASVLHKPMYYFIGNIAVVDVLAGAVCLSIPLLLRSDAAQSPIQALYTTLFFTLYLSLLGIALLSIDRYVSIHHGLFYNTAVRGRHAAAAVSAAWLGSALLCYSVMMGWNCQDLAISAERCVGTLDGNYMILLTAIILLVMLIVVQTNVGIFLAIKRRLEPHEQVCSNTDGQHISSAKKKVITLWIVVVIFFVCWMPFLIQIIRLLNTFYMTTMKERLAAGGLQGWGVAIAFCYIFALVNPVIYAFRLTELRNEVKLQLGKCWINVKRCFVRPQIAPSKDATAPPQIAVGSNSVPGVFLVPTVSRHVDFHSGVQTVSDQSEISRDPSSIVDMFKSEIVSTTRHTFYDTLITVQSRNTTQTGVVDLPVVSY</sequence>
<keyword evidence="6" id="KW-0675">Receptor</keyword>
<dbReference type="SUPFAM" id="SSF81321">
    <property type="entry name" value="Family A G protein-coupled receptor-like"/>
    <property type="match status" value="1"/>
</dbReference>
<evidence type="ECO:0000256" key="4">
    <source>
        <dbReference type="ARBA" id="ARBA00022989"/>
    </source>
</evidence>
<dbReference type="Gene3D" id="1.20.1070.10">
    <property type="entry name" value="Rhodopsin 7-helix transmembrane proteins"/>
    <property type="match status" value="1"/>
</dbReference>
<dbReference type="AlphaFoldDB" id="A0A6P4YQ77"/>
<dbReference type="OrthoDB" id="5967898at2759"/>
<dbReference type="InterPro" id="IPR000276">
    <property type="entry name" value="GPCR_Rhodpsn"/>
</dbReference>
<evidence type="ECO:0000256" key="7">
    <source>
        <dbReference type="SAM" id="Phobius"/>
    </source>
</evidence>
<feature type="transmembrane region" description="Helical" evidence="7">
    <location>
        <begin position="57"/>
        <end position="78"/>
    </location>
</feature>
<evidence type="ECO:0000259" key="8">
    <source>
        <dbReference type="PROSITE" id="PS50262"/>
    </source>
</evidence>
<keyword evidence="2" id="KW-1003">Cell membrane</keyword>
<dbReference type="RefSeq" id="XP_019631615.1">
    <property type="nucleotide sequence ID" value="XM_019776056.1"/>
</dbReference>
<comment type="similarity">
    <text evidence="6">Belongs to the G-protein coupled receptor 1 family.</text>
</comment>
<gene>
    <name evidence="10" type="primary">LOC109475456</name>
</gene>
<feature type="transmembrane region" description="Helical" evidence="7">
    <location>
        <begin position="90"/>
        <end position="112"/>
    </location>
</feature>
<feature type="transmembrane region" description="Helical" evidence="7">
    <location>
        <begin position="124"/>
        <end position="144"/>
    </location>
</feature>
<keyword evidence="5 7" id="KW-0472">Membrane</keyword>